<evidence type="ECO:0000313" key="2">
    <source>
        <dbReference type="Proteomes" id="UP000033140"/>
    </source>
</evidence>
<gene>
    <name evidence="1" type="ORF">G7K_0201-t1</name>
</gene>
<dbReference type="Proteomes" id="UP000033140">
    <property type="component" value="Unassembled WGS sequence"/>
</dbReference>
<name>A0A0E9N8D3_SAICN</name>
<evidence type="ECO:0000313" key="1">
    <source>
        <dbReference type="EMBL" id="GAO45956.1"/>
    </source>
</evidence>
<organism evidence="1 2">
    <name type="scientific">Saitoella complicata (strain BCRC 22490 / CBS 7301 / JCM 7358 / NBRC 10748 / NRRL Y-17804)</name>
    <dbReference type="NCBI Taxonomy" id="698492"/>
    <lineage>
        <taxon>Eukaryota</taxon>
        <taxon>Fungi</taxon>
        <taxon>Dikarya</taxon>
        <taxon>Ascomycota</taxon>
        <taxon>Taphrinomycotina</taxon>
        <taxon>Taphrinomycotina incertae sedis</taxon>
        <taxon>Saitoella</taxon>
    </lineage>
</organism>
<proteinExistence type="predicted"/>
<protein>
    <submittedName>
        <fullName evidence="1">Uncharacterized protein</fullName>
    </submittedName>
</protein>
<reference evidence="1 2" key="1">
    <citation type="journal article" date="2011" name="J. Gen. Appl. Microbiol.">
        <title>Draft genome sequencing of the enigmatic yeast Saitoella complicata.</title>
        <authorList>
            <person name="Nishida H."/>
            <person name="Hamamoto M."/>
            <person name="Sugiyama J."/>
        </authorList>
    </citation>
    <scope>NUCLEOTIDE SEQUENCE [LARGE SCALE GENOMIC DNA]</scope>
    <source>
        <strain evidence="1 2">NRRL Y-17804</strain>
    </source>
</reference>
<sequence length="475" mass="51825">MVESTGTTYTAVIAKALVAVLKVDEERARKNVRAVTDPFVGHQFVVNLRALQYSNLDDASARLQGVSWSEATAGRIATAEINGPCLRLSVHKARWVRDNFAKWTAQTTSPSKTDIDTHGELPKLRVVIDSLAAGFGIRHVEAIGIAGFIAATYDGPVEIYEFVDEESKAYASLRRTVYANPQESLQKAWLTSKHSPLPPSPPTAAEFTHNHDEQSFQQTLFREVIYPHLERSSTPRTSTPDILRSKDFPSIDPATNEDVVWLTTRPLLSSIQLSTPKPDAHTIPDLTSLLQSELLPTITDRELFDENAAKGLSLELARTCLLTSALAHSTAKPMVDPGAVGLTLQYTHARLSFTSDPSSSSAEGLCFGRTAETFTPLASLLSLLSSTLPSAPLESNPKAFIDALLRVAKELSSVISKTRVRGVTDEGLREERRRGLEVGRRVVGWGLVAVGARGVERIIGIHLDSNPTPHHTMIT</sequence>
<comment type="caution">
    <text evidence="1">The sequence shown here is derived from an EMBL/GenBank/DDBJ whole genome shotgun (WGS) entry which is preliminary data.</text>
</comment>
<dbReference type="AlphaFoldDB" id="A0A0E9N8D3"/>
<reference evidence="1 2" key="2">
    <citation type="journal article" date="2014" name="J. Gen. Appl. Microbiol.">
        <title>The early diverging ascomycetous budding yeast Saitoella complicata has three histone deacetylases belonging to the Clr6, Hos2, and Rpd3 lineages.</title>
        <authorList>
            <person name="Nishida H."/>
            <person name="Matsumoto T."/>
            <person name="Kondo S."/>
            <person name="Hamamoto M."/>
            <person name="Yoshikawa H."/>
        </authorList>
    </citation>
    <scope>NUCLEOTIDE SEQUENCE [LARGE SCALE GENOMIC DNA]</scope>
    <source>
        <strain evidence="1 2">NRRL Y-17804</strain>
    </source>
</reference>
<reference evidence="1 2" key="3">
    <citation type="journal article" date="2015" name="Genome Announc.">
        <title>Draft Genome Sequence of the Archiascomycetous Yeast Saitoella complicata.</title>
        <authorList>
            <person name="Yamauchi K."/>
            <person name="Kondo S."/>
            <person name="Hamamoto M."/>
            <person name="Takahashi Y."/>
            <person name="Ogura Y."/>
            <person name="Hayashi T."/>
            <person name="Nishida H."/>
        </authorList>
    </citation>
    <scope>NUCLEOTIDE SEQUENCE [LARGE SCALE GENOMIC DNA]</scope>
    <source>
        <strain evidence="1 2">NRRL Y-17804</strain>
    </source>
</reference>
<dbReference type="EMBL" id="BACD03000001">
    <property type="protein sequence ID" value="GAO45956.1"/>
    <property type="molecule type" value="Genomic_DNA"/>
</dbReference>
<accession>A0A0E9N8D3</accession>
<keyword evidence="2" id="KW-1185">Reference proteome</keyword>